<keyword evidence="2" id="KW-1185">Reference proteome</keyword>
<proteinExistence type="predicted"/>
<reference evidence="1 2" key="1">
    <citation type="submission" date="2023-07" db="EMBL/GenBank/DDBJ databases">
        <title>Genomic Encyclopedia of Type Strains, Phase IV (KMG-IV): sequencing the most valuable type-strain genomes for metagenomic binning, comparative biology and taxonomic classification.</title>
        <authorList>
            <person name="Goeker M."/>
        </authorList>
    </citation>
    <scope>NUCLEOTIDE SEQUENCE [LARGE SCALE GENOMIC DNA]</scope>
    <source>
        <strain evidence="1 2">DSM 16784</strain>
    </source>
</reference>
<accession>A0ABU0E043</accession>
<organism evidence="1 2">
    <name type="scientific">Breznakia pachnodae</name>
    <dbReference type="NCBI Taxonomy" id="265178"/>
    <lineage>
        <taxon>Bacteria</taxon>
        <taxon>Bacillati</taxon>
        <taxon>Bacillota</taxon>
        <taxon>Erysipelotrichia</taxon>
        <taxon>Erysipelotrichales</taxon>
        <taxon>Erysipelotrichaceae</taxon>
        <taxon>Breznakia</taxon>
    </lineage>
</organism>
<protein>
    <submittedName>
        <fullName evidence="1">Uncharacterized protein</fullName>
    </submittedName>
</protein>
<dbReference type="RefSeq" id="WP_307405742.1">
    <property type="nucleotide sequence ID" value="NZ_JAUSUR010000001.1"/>
</dbReference>
<sequence length="200" mass="23559">MLPNKESLQNTCKSLAVLDAILSQDWEYRYYSYNKNWSENEECFTMRNGEGDELLILFKNHQCIINGFLSEEGCMDKSKLKEDVPAIFQSFIFGEPIITIGTTFCIWSDENGNWNPEDVEGLSQKYADFMNMYTTDPRVYLYWAIDYYETDTLNYDALNVVFNEKELNTKDVLNINEELEDWDQLKEDLDEIGYSYNFEA</sequence>
<name>A0ABU0E043_9FIRM</name>
<gene>
    <name evidence="1" type="ORF">J2S15_000829</name>
</gene>
<dbReference type="EMBL" id="JAUSUR010000001">
    <property type="protein sequence ID" value="MDQ0360098.1"/>
    <property type="molecule type" value="Genomic_DNA"/>
</dbReference>
<dbReference type="Proteomes" id="UP001230220">
    <property type="component" value="Unassembled WGS sequence"/>
</dbReference>
<evidence type="ECO:0000313" key="1">
    <source>
        <dbReference type="EMBL" id="MDQ0360098.1"/>
    </source>
</evidence>
<evidence type="ECO:0000313" key="2">
    <source>
        <dbReference type="Proteomes" id="UP001230220"/>
    </source>
</evidence>
<comment type="caution">
    <text evidence="1">The sequence shown here is derived from an EMBL/GenBank/DDBJ whole genome shotgun (WGS) entry which is preliminary data.</text>
</comment>